<protein>
    <submittedName>
        <fullName evidence="6">Histidine kinase</fullName>
    </submittedName>
</protein>
<reference evidence="7" key="1">
    <citation type="submission" date="2023-07" db="EMBL/GenBank/DDBJ databases">
        <title>Chryseobacterium sp. strain PBS4-4 Genome sequencing and assembly.</title>
        <authorList>
            <person name="Jung Y."/>
        </authorList>
    </citation>
    <scope>NUCLEOTIDE SEQUENCE [LARGE SCALE GENOMIC DNA]</scope>
    <source>
        <strain evidence="7">PBS4-4</strain>
    </source>
</reference>
<dbReference type="Pfam" id="PF06580">
    <property type="entry name" value="His_kinase"/>
    <property type="match status" value="1"/>
</dbReference>
<dbReference type="InterPro" id="IPR010559">
    <property type="entry name" value="Sig_transdc_His_kin_internal"/>
</dbReference>
<organism evidence="6 7">
    <name type="scientific">Chryseobacterium edaphi</name>
    <dbReference type="NCBI Taxonomy" id="2976532"/>
    <lineage>
        <taxon>Bacteria</taxon>
        <taxon>Pseudomonadati</taxon>
        <taxon>Bacteroidota</taxon>
        <taxon>Flavobacteriia</taxon>
        <taxon>Flavobacteriales</taxon>
        <taxon>Weeksellaceae</taxon>
        <taxon>Chryseobacterium group</taxon>
        <taxon>Chryseobacterium</taxon>
    </lineage>
</organism>
<feature type="region of interest" description="Disordered" evidence="3">
    <location>
        <begin position="112"/>
        <end position="132"/>
    </location>
</feature>
<dbReference type="PROSITE" id="PS50005">
    <property type="entry name" value="TPR"/>
    <property type="match status" value="1"/>
</dbReference>
<keyword evidence="6" id="KW-0418">Kinase</keyword>
<feature type="domain" description="Signal transduction histidine kinase internal region" evidence="5">
    <location>
        <begin position="379"/>
        <end position="457"/>
    </location>
</feature>
<dbReference type="Pfam" id="PF13176">
    <property type="entry name" value="TPR_7"/>
    <property type="match status" value="1"/>
</dbReference>
<dbReference type="InterPro" id="IPR036890">
    <property type="entry name" value="HATPase_C_sf"/>
</dbReference>
<accession>A0ABT2W1H7</accession>
<evidence type="ECO:0000313" key="6">
    <source>
        <dbReference type="EMBL" id="MCU7615779.1"/>
    </source>
</evidence>
<feature type="compositionally biased region" description="Polar residues" evidence="3">
    <location>
        <begin position="112"/>
        <end position="131"/>
    </location>
</feature>
<comment type="caution">
    <text evidence="6">The sequence shown here is derived from an EMBL/GenBank/DDBJ whole genome shotgun (WGS) entry which is preliminary data.</text>
</comment>
<gene>
    <name evidence="6" type="ORF">NZ698_01095</name>
</gene>
<feature type="transmembrane region" description="Helical" evidence="4">
    <location>
        <begin position="344"/>
        <end position="367"/>
    </location>
</feature>
<feature type="coiled-coil region" evidence="2">
    <location>
        <begin position="70"/>
        <end position="104"/>
    </location>
</feature>
<dbReference type="SUPFAM" id="SSF55874">
    <property type="entry name" value="ATPase domain of HSP90 chaperone/DNA topoisomerase II/histidine kinase"/>
    <property type="match status" value="1"/>
</dbReference>
<evidence type="ECO:0000256" key="2">
    <source>
        <dbReference type="SAM" id="Coils"/>
    </source>
</evidence>
<keyword evidence="4" id="KW-1133">Transmembrane helix</keyword>
<dbReference type="SMART" id="SM00028">
    <property type="entry name" value="TPR"/>
    <property type="match status" value="4"/>
</dbReference>
<keyword evidence="6" id="KW-0808">Transferase</keyword>
<dbReference type="GO" id="GO:0016301">
    <property type="term" value="F:kinase activity"/>
    <property type="evidence" value="ECO:0007669"/>
    <property type="project" value="UniProtKB-KW"/>
</dbReference>
<keyword evidence="4" id="KW-0472">Membrane</keyword>
<evidence type="ECO:0000313" key="7">
    <source>
        <dbReference type="Proteomes" id="UP001208649"/>
    </source>
</evidence>
<evidence type="ECO:0000259" key="5">
    <source>
        <dbReference type="Pfam" id="PF06580"/>
    </source>
</evidence>
<dbReference type="InterPro" id="IPR011990">
    <property type="entry name" value="TPR-like_helical_dom_sf"/>
</dbReference>
<name>A0ABT2W1H7_9FLAO</name>
<dbReference type="InterPro" id="IPR050640">
    <property type="entry name" value="Bact_2-comp_sensor_kinase"/>
</dbReference>
<dbReference type="Gene3D" id="3.30.565.10">
    <property type="entry name" value="Histidine kinase-like ATPase, C-terminal domain"/>
    <property type="match status" value="1"/>
</dbReference>
<dbReference type="Proteomes" id="UP001208649">
    <property type="component" value="Unassembled WGS sequence"/>
</dbReference>
<keyword evidence="1" id="KW-0802">TPR repeat</keyword>
<dbReference type="PANTHER" id="PTHR34220">
    <property type="entry name" value="SENSOR HISTIDINE KINASE YPDA"/>
    <property type="match status" value="1"/>
</dbReference>
<dbReference type="SUPFAM" id="SSF48452">
    <property type="entry name" value="TPR-like"/>
    <property type="match status" value="2"/>
</dbReference>
<dbReference type="Pfam" id="PF13424">
    <property type="entry name" value="TPR_12"/>
    <property type="match status" value="1"/>
</dbReference>
<evidence type="ECO:0000256" key="4">
    <source>
        <dbReference type="SAM" id="Phobius"/>
    </source>
</evidence>
<feature type="repeat" description="TPR" evidence="1">
    <location>
        <begin position="38"/>
        <end position="71"/>
    </location>
</feature>
<proteinExistence type="predicted"/>
<sequence>MMISANSFYSQNKATQEVIAETSKLKKAVDTKNESAEADSYYNIGETFYNNGNFPKSEEYFIKSKNIYEKLNDKQNLEKVTRKLAQSQENQNKLKEAVSNYETASNVNYSKKSKALNSNDASRLSSPSVSQKAEAIQNNINISEKENNKEDLAASYSQMADVNIENKNIPKAEENLNNAYRISKDQAPQQALAINQKLTDFYVENKNFDKAIEAKKLVLKEDFVKDNSQKKVEQIQELAEIYIKKNDPKEAIILLKKAYDIALNKGHTLEAQKSVKKLDSLYSISENTAASVNLYRDFLGKLPDLVSKDRSLVDNKILEDTEQRISQLEKEKKLKDELIRKKNIFNYSLIGALLILSVLIFFIFRTLNKVQIKNKKIALQSLRREMNPHFIFNSLNSVNQFISTNNELEANQYLTKFSKLMRGVMENSAEDFIPFQQELDLLQNYLALEKTRFADKFDYEIFVDENLNQQNLLIPGMLVQPFLENAIWHGLRYRTEKGFLKLSFKKENQYLKITIEDNGIGIEESKKQKTIHQKNREGRGMKNTLERIRLLNDLYKKNIFCAIKDSENGVLVEIIMII</sequence>
<dbReference type="Gene3D" id="1.25.40.10">
    <property type="entry name" value="Tetratricopeptide repeat domain"/>
    <property type="match status" value="2"/>
</dbReference>
<keyword evidence="7" id="KW-1185">Reference proteome</keyword>
<keyword evidence="2" id="KW-0175">Coiled coil</keyword>
<dbReference type="PANTHER" id="PTHR34220:SF7">
    <property type="entry name" value="SENSOR HISTIDINE KINASE YPDA"/>
    <property type="match status" value="1"/>
</dbReference>
<dbReference type="EMBL" id="JAOTEM010000001">
    <property type="protein sequence ID" value="MCU7615779.1"/>
    <property type="molecule type" value="Genomic_DNA"/>
</dbReference>
<evidence type="ECO:0000256" key="1">
    <source>
        <dbReference type="PROSITE-ProRule" id="PRU00339"/>
    </source>
</evidence>
<keyword evidence="4" id="KW-0812">Transmembrane</keyword>
<evidence type="ECO:0000256" key="3">
    <source>
        <dbReference type="SAM" id="MobiDB-lite"/>
    </source>
</evidence>
<dbReference type="InterPro" id="IPR019734">
    <property type="entry name" value="TPR_rpt"/>
</dbReference>